<dbReference type="EMBL" id="JAVTTP010000001">
    <property type="protein sequence ID" value="MDT7828680.1"/>
    <property type="molecule type" value="Genomic_DNA"/>
</dbReference>
<dbReference type="Gene3D" id="3.10.450.50">
    <property type="match status" value="1"/>
</dbReference>
<comment type="caution">
    <text evidence="2">The sequence shown here is derived from an EMBL/GenBank/DDBJ whole genome shotgun (WGS) entry which is preliminary data.</text>
</comment>
<name>A0ABU3L4L1_9FLAO</name>
<evidence type="ECO:0000313" key="3">
    <source>
        <dbReference type="Proteomes" id="UP001250656"/>
    </source>
</evidence>
<proteinExistence type="predicted"/>
<dbReference type="RefSeq" id="WP_314014121.1">
    <property type="nucleotide sequence ID" value="NZ_JAVTTP010000001.1"/>
</dbReference>
<dbReference type="SUPFAM" id="SSF54427">
    <property type="entry name" value="NTF2-like"/>
    <property type="match status" value="1"/>
</dbReference>
<dbReference type="Proteomes" id="UP001250656">
    <property type="component" value="Unassembled WGS sequence"/>
</dbReference>
<sequence>METKEIARKLVDWCNQGDFQKPYEELYSPKVVSIENDGKGEGAYSEGFEAIKKKGEWWQENFEVHSSHVSEPIIADNRFACTITMDTTHKPSGQRSEMQEIAVYEVQDGKIVKEQFFYDEDE</sequence>
<keyword evidence="3" id="KW-1185">Reference proteome</keyword>
<dbReference type="InterPro" id="IPR046860">
    <property type="entry name" value="SnoaL_5"/>
</dbReference>
<dbReference type="InterPro" id="IPR032710">
    <property type="entry name" value="NTF2-like_dom_sf"/>
</dbReference>
<evidence type="ECO:0000259" key="1">
    <source>
        <dbReference type="Pfam" id="PF20409"/>
    </source>
</evidence>
<dbReference type="Pfam" id="PF20409">
    <property type="entry name" value="SnoaL_5"/>
    <property type="match status" value="1"/>
</dbReference>
<accession>A0ABU3L4L1</accession>
<gene>
    <name evidence="2" type="ORF">RQM65_08395</name>
</gene>
<protein>
    <submittedName>
        <fullName evidence="2">Nuclear transport factor 2 family protein</fullName>
    </submittedName>
</protein>
<reference evidence="2 3" key="1">
    <citation type="submission" date="2023-09" db="EMBL/GenBank/DDBJ databases">
        <title>Novel taxa isolated from Blanes Bay.</title>
        <authorList>
            <person name="Rey-Velasco X."/>
            <person name="Lucena T."/>
        </authorList>
    </citation>
    <scope>NUCLEOTIDE SEQUENCE [LARGE SCALE GENOMIC DNA]</scope>
    <source>
        <strain evidence="2 3">S334</strain>
    </source>
</reference>
<feature type="domain" description="SnoaL-like" evidence="1">
    <location>
        <begin position="1"/>
        <end position="118"/>
    </location>
</feature>
<organism evidence="2 3">
    <name type="scientific">Pricia mediterranea</name>
    <dbReference type="NCBI Taxonomy" id="3076079"/>
    <lineage>
        <taxon>Bacteria</taxon>
        <taxon>Pseudomonadati</taxon>
        <taxon>Bacteroidota</taxon>
        <taxon>Flavobacteriia</taxon>
        <taxon>Flavobacteriales</taxon>
        <taxon>Flavobacteriaceae</taxon>
        <taxon>Pricia</taxon>
    </lineage>
</organism>
<evidence type="ECO:0000313" key="2">
    <source>
        <dbReference type="EMBL" id="MDT7828680.1"/>
    </source>
</evidence>